<evidence type="ECO:0000256" key="1">
    <source>
        <dbReference type="SAM" id="Phobius"/>
    </source>
</evidence>
<sequence length="206" mass="24109">MDFNDIQSAWNNEETNKVIVPTQLEKLQSANLPLDKIRKNLKKEFLYQIISIVVLAFIPVLYKFTPLITTAFYGLYALFVVICAYFLAKLFFFYKRLNVANANTKDNLYDTYFDIRLNMELYKSFTYSIAPFALAFATMIILKDNSQELIDVILHKKSADFILAGLFGMFIGVMIPVAFLTEWWVNYFYGKYAKEIRKVIEELKEE</sequence>
<protein>
    <recommendedName>
        <fullName evidence="4">DUF3278 domain-containing protein</fullName>
    </recommendedName>
</protein>
<feature type="transmembrane region" description="Helical" evidence="1">
    <location>
        <begin position="68"/>
        <end position="88"/>
    </location>
</feature>
<feature type="transmembrane region" description="Helical" evidence="1">
    <location>
        <begin position="162"/>
        <end position="189"/>
    </location>
</feature>
<reference evidence="3" key="1">
    <citation type="journal article" date="2019" name="Int. J. Syst. Evol. Microbiol.">
        <title>The Global Catalogue of Microorganisms (GCM) 10K type strain sequencing project: providing services to taxonomists for standard genome sequencing and annotation.</title>
        <authorList>
            <consortium name="The Broad Institute Genomics Platform"/>
            <consortium name="The Broad Institute Genome Sequencing Center for Infectious Disease"/>
            <person name="Wu L."/>
            <person name="Ma J."/>
        </authorList>
    </citation>
    <scope>NUCLEOTIDE SEQUENCE [LARGE SCALE GENOMIC DNA]</scope>
    <source>
        <strain evidence="3">JCM 18198</strain>
    </source>
</reference>
<keyword evidence="1" id="KW-1133">Transmembrane helix</keyword>
<dbReference type="RefSeq" id="WP_264543845.1">
    <property type="nucleotide sequence ID" value="NZ_BAABIP010000007.1"/>
</dbReference>
<dbReference type="Proteomes" id="UP001500141">
    <property type="component" value="Unassembled WGS sequence"/>
</dbReference>
<keyword evidence="1" id="KW-0472">Membrane</keyword>
<organism evidence="2 3">
    <name type="scientific">Flavobacterium hankyongi</name>
    <dbReference type="NCBI Taxonomy" id="1176532"/>
    <lineage>
        <taxon>Bacteria</taxon>
        <taxon>Pseudomonadati</taxon>
        <taxon>Bacteroidota</taxon>
        <taxon>Flavobacteriia</taxon>
        <taxon>Flavobacteriales</taxon>
        <taxon>Flavobacteriaceae</taxon>
        <taxon>Flavobacterium</taxon>
    </lineage>
</organism>
<proteinExistence type="predicted"/>
<name>A0ABP8ZQN8_9FLAO</name>
<evidence type="ECO:0008006" key="4">
    <source>
        <dbReference type="Google" id="ProtNLM"/>
    </source>
</evidence>
<evidence type="ECO:0000313" key="2">
    <source>
        <dbReference type="EMBL" id="GAA4762609.1"/>
    </source>
</evidence>
<accession>A0ABP8ZQN8</accession>
<keyword evidence="1" id="KW-0812">Transmembrane</keyword>
<feature type="transmembrane region" description="Helical" evidence="1">
    <location>
        <begin position="45"/>
        <end position="62"/>
    </location>
</feature>
<comment type="caution">
    <text evidence="2">The sequence shown here is derived from an EMBL/GenBank/DDBJ whole genome shotgun (WGS) entry which is preliminary data.</text>
</comment>
<feature type="transmembrane region" description="Helical" evidence="1">
    <location>
        <begin position="125"/>
        <end position="142"/>
    </location>
</feature>
<dbReference type="EMBL" id="BAABIP010000007">
    <property type="protein sequence ID" value="GAA4762609.1"/>
    <property type="molecule type" value="Genomic_DNA"/>
</dbReference>
<keyword evidence="3" id="KW-1185">Reference proteome</keyword>
<gene>
    <name evidence="2" type="ORF">GCM10023230_09930</name>
</gene>
<evidence type="ECO:0000313" key="3">
    <source>
        <dbReference type="Proteomes" id="UP001500141"/>
    </source>
</evidence>